<dbReference type="InterPro" id="IPR017896">
    <property type="entry name" value="4Fe4S_Fe-S-bd"/>
</dbReference>
<dbReference type="PANTHER" id="PTHR42783">
    <property type="entry name" value="GLUTAMATE SYNTHASE [NADPH] SMALL CHAIN"/>
    <property type="match status" value="1"/>
</dbReference>
<evidence type="ECO:0000313" key="2">
    <source>
        <dbReference type="EMBL" id="NKC32851.1"/>
    </source>
</evidence>
<dbReference type="Gene3D" id="2.40.40.20">
    <property type="match status" value="1"/>
</dbReference>
<dbReference type="Pfam" id="PF13247">
    <property type="entry name" value="Fer4_11"/>
    <property type="match status" value="1"/>
</dbReference>
<dbReference type="PROSITE" id="PS51379">
    <property type="entry name" value="4FE4S_FER_2"/>
    <property type="match status" value="3"/>
</dbReference>
<dbReference type="EMBL" id="JAAVNE010000033">
    <property type="protein sequence ID" value="NKC32851.1"/>
    <property type="molecule type" value="Genomic_DNA"/>
</dbReference>
<comment type="caution">
    <text evidence="2">The sequence shown here is derived from an EMBL/GenBank/DDBJ whole genome shotgun (WGS) entry which is preliminary data.</text>
</comment>
<dbReference type="RefSeq" id="WP_168033402.1">
    <property type="nucleotide sequence ID" value="NZ_JAAVNE010000033.1"/>
</dbReference>
<dbReference type="Proteomes" id="UP000787635">
    <property type="component" value="Unassembled WGS sequence"/>
</dbReference>
<name>A0ABX1E6P0_9PROT</name>
<evidence type="ECO:0000259" key="1">
    <source>
        <dbReference type="PROSITE" id="PS51379"/>
    </source>
</evidence>
<feature type="domain" description="4Fe-4S ferredoxin-type" evidence="1">
    <location>
        <begin position="739"/>
        <end position="770"/>
    </location>
</feature>
<dbReference type="SUPFAM" id="SSF54862">
    <property type="entry name" value="4Fe-4S ferredoxins"/>
    <property type="match status" value="1"/>
</dbReference>
<protein>
    <submittedName>
        <fullName evidence="2">4Fe-4S dicluster domain-containing protein</fullName>
    </submittedName>
</protein>
<dbReference type="CDD" id="cd10551">
    <property type="entry name" value="PsrB"/>
    <property type="match status" value="1"/>
</dbReference>
<dbReference type="PANTHER" id="PTHR42783:SF3">
    <property type="entry name" value="GLUTAMATE SYNTHASE [NADPH] SMALL CHAIN-RELATED"/>
    <property type="match status" value="1"/>
</dbReference>
<dbReference type="PROSITE" id="PS51318">
    <property type="entry name" value="TAT"/>
    <property type="match status" value="1"/>
</dbReference>
<gene>
    <name evidence="2" type="ORF">HEQ75_18445</name>
</gene>
<keyword evidence="3" id="KW-1185">Reference proteome</keyword>
<dbReference type="InterPro" id="IPR006311">
    <property type="entry name" value="TAT_signal"/>
</dbReference>
<feature type="domain" description="4Fe-4S ferredoxin-type" evidence="1">
    <location>
        <begin position="772"/>
        <end position="800"/>
    </location>
</feature>
<organism evidence="2 3">
    <name type="scientific">Falsiroseomonas selenitidurans</name>
    <dbReference type="NCBI Taxonomy" id="2716335"/>
    <lineage>
        <taxon>Bacteria</taxon>
        <taxon>Pseudomonadati</taxon>
        <taxon>Pseudomonadota</taxon>
        <taxon>Alphaproteobacteria</taxon>
        <taxon>Acetobacterales</taxon>
        <taxon>Roseomonadaceae</taxon>
        <taxon>Falsiroseomonas</taxon>
    </lineage>
</organism>
<reference evidence="2 3" key="1">
    <citation type="submission" date="2020-03" db="EMBL/GenBank/DDBJ databases">
        <title>Roseomonas selenitidurans sp. nov. isolated from urban soil.</title>
        <authorList>
            <person name="Liu H."/>
        </authorList>
    </citation>
    <scope>NUCLEOTIDE SEQUENCE [LARGE SCALE GENOMIC DNA]</scope>
    <source>
        <strain evidence="2 3">BU-1</strain>
    </source>
</reference>
<proteinExistence type="predicted"/>
<evidence type="ECO:0000313" key="3">
    <source>
        <dbReference type="Proteomes" id="UP000787635"/>
    </source>
</evidence>
<dbReference type="InterPro" id="IPR009010">
    <property type="entry name" value="Asp_de-COase-like_dom_sf"/>
</dbReference>
<dbReference type="SUPFAM" id="SSF50692">
    <property type="entry name" value="ADC-like"/>
    <property type="match status" value="1"/>
</dbReference>
<accession>A0ABX1E6P0</accession>
<feature type="domain" description="4Fe-4S ferredoxin-type" evidence="1">
    <location>
        <begin position="684"/>
        <end position="713"/>
    </location>
</feature>
<sequence>MTAPDPLPPPDRRSLLRAAGASLALAAAAGCDDPQEFGAPLHARPRGVSADSASYATVLDLDGLGRGVLARTLGGHAIKLEGNPRHPASLGATDVFLESAVLALHDPARSRHLRRQGRALRDAAEFETWLAAQQAALDLRGGEGLRLLTGPVASPTTRRLIAALLARWPAARWHVQAPMEDPAAAAGAMLAFGRPVVALPALSRATCVLALGADPLGPGPAQLAQARGWAAARAAGREAGRMPALIVAESTPSLTGAKADRRLTLPPAGIEALGRAVAAAFGLGPAAAHPEAAPIAAALRAAGPGALVLAGRGQPEAVHALAHWLNARLGAPVRLVPDPLAAPAGTLAGLLAQAEAVTHLLILDANPAYDAPAGLDIAGLLRRVPHSLHAGVQVDETALACGWHLPLRHPLECWGDSRAFDGTAALRQPATVPLVEAAIAPDALLARLAGEAADGAAPVQATWRAAWGADFEARWLQALEAGLIADSAPAPLAIAPRADVALPPPAPAARGLVAVFAPDATLWDGRFATEAWLHELPRPLGGVMWGQAVLLAPRDAAALGVADGAVLELTLAGRRLHAPVLVTPGQAPGVVTLPLGGGRQVAGGMPGGIGFDAYSLRPAAAPWVAPGLALRPTGAAQALVGHLPERALAEATPRVRRVAAGEAIPPLPTPRSLYEPWRYPGRAWGMAIDLDTCIGCNACVLACQAENNTPVVGPEEAAMGRTMHWLRVDRVESGPPEDRSVDFQPVPCMHCEKAPCEVVCPVNATVHDAEGLNLMVYPRCIGTRTCSNNCPYKVRRFNWAGYARQAGAVPVRNPAVPLRPRGVIEKCTYCQHRIKAAGEGVAETACQRACPTRAIHFGDINDPDSAVARAKREGRSYALLGELDTRPRTTYLARIGA</sequence>
<dbReference type="SUPFAM" id="SSF53706">
    <property type="entry name" value="Formate dehydrogenase/DMSO reductase, domains 1-3"/>
    <property type="match status" value="1"/>
</dbReference>
<dbReference type="Gene3D" id="3.30.70.20">
    <property type="match status" value="2"/>
</dbReference>